<proteinExistence type="predicted"/>
<feature type="non-terminal residue" evidence="4">
    <location>
        <position position="233"/>
    </location>
</feature>
<dbReference type="InterPro" id="IPR056019">
    <property type="entry name" value="DUF7598"/>
</dbReference>
<feature type="domain" description="DUF7598" evidence="3">
    <location>
        <begin position="62"/>
        <end position="121"/>
    </location>
</feature>
<feature type="non-terminal residue" evidence="4">
    <location>
        <position position="1"/>
    </location>
</feature>
<feature type="transmembrane region" description="Helical" evidence="1">
    <location>
        <begin position="62"/>
        <end position="81"/>
    </location>
</feature>
<sequence>FLALNVIRFFSIVSLLFVFASSIEAMVTNANAVKRWNDSSNKDDTNCEYIEGSSVPNQAAGVFWSMVSSLLIIFQTIILIMSEVGWPVRFFNTFFPVLGSEFGTGALGIFQGLIGAQVLSHHVDEFTLFSGFFLFAVACLNMFAGLIFRKSGKQRRSIRALKASKTAFDRTLAKTTSPFDGHMTAAFTGGSNSSWKTFDKGFGREGEKSAALRGFILQTPPEALPMYTSPSPS</sequence>
<dbReference type="Pfam" id="PF24535">
    <property type="entry name" value="DUF7598"/>
    <property type="match status" value="1"/>
</dbReference>
<keyword evidence="1" id="KW-0812">Transmembrane</keyword>
<feature type="signal peptide" evidence="2">
    <location>
        <begin position="1"/>
        <end position="25"/>
    </location>
</feature>
<reference evidence="4 5" key="1">
    <citation type="journal article" date="2015" name="Fungal Genet. Biol.">
        <title>Evolution of novel wood decay mechanisms in Agaricales revealed by the genome sequences of Fistulina hepatica and Cylindrobasidium torrendii.</title>
        <authorList>
            <person name="Floudas D."/>
            <person name="Held B.W."/>
            <person name="Riley R."/>
            <person name="Nagy L.G."/>
            <person name="Koehler G."/>
            <person name="Ransdell A.S."/>
            <person name="Younus H."/>
            <person name="Chow J."/>
            <person name="Chiniquy J."/>
            <person name="Lipzen A."/>
            <person name="Tritt A."/>
            <person name="Sun H."/>
            <person name="Haridas S."/>
            <person name="LaButti K."/>
            <person name="Ohm R.A."/>
            <person name="Kues U."/>
            <person name="Blanchette R.A."/>
            <person name="Grigoriev I.V."/>
            <person name="Minto R.E."/>
            <person name="Hibbett D.S."/>
        </authorList>
    </citation>
    <scope>NUCLEOTIDE SEQUENCE [LARGE SCALE GENOMIC DNA]</scope>
    <source>
        <strain evidence="4 5">ATCC 64428</strain>
    </source>
</reference>
<organism evidence="4 5">
    <name type="scientific">Fistulina hepatica ATCC 64428</name>
    <dbReference type="NCBI Taxonomy" id="1128425"/>
    <lineage>
        <taxon>Eukaryota</taxon>
        <taxon>Fungi</taxon>
        <taxon>Dikarya</taxon>
        <taxon>Basidiomycota</taxon>
        <taxon>Agaricomycotina</taxon>
        <taxon>Agaricomycetes</taxon>
        <taxon>Agaricomycetidae</taxon>
        <taxon>Agaricales</taxon>
        <taxon>Fistulinaceae</taxon>
        <taxon>Fistulina</taxon>
    </lineage>
</organism>
<evidence type="ECO:0000313" key="5">
    <source>
        <dbReference type="Proteomes" id="UP000054144"/>
    </source>
</evidence>
<feature type="chain" id="PRO_5002316184" description="DUF7598 domain-containing protein" evidence="2">
    <location>
        <begin position="26"/>
        <end position="233"/>
    </location>
</feature>
<evidence type="ECO:0000259" key="3">
    <source>
        <dbReference type="Pfam" id="PF24535"/>
    </source>
</evidence>
<evidence type="ECO:0000256" key="2">
    <source>
        <dbReference type="SAM" id="SignalP"/>
    </source>
</evidence>
<keyword evidence="2" id="KW-0732">Signal</keyword>
<protein>
    <recommendedName>
        <fullName evidence="3">DUF7598 domain-containing protein</fullName>
    </recommendedName>
</protein>
<name>A0A0D7AAL6_9AGAR</name>
<accession>A0A0D7AAL6</accession>
<dbReference type="EMBL" id="KN882019">
    <property type="protein sequence ID" value="KIY46976.1"/>
    <property type="molecule type" value="Genomic_DNA"/>
</dbReference>
<evidence type="ECO:0000313" key="4">
    <source>
        <dbReference type="EMBL" id="KIY46976.1"/>
    </source>
</evidence>
<evidence type="ECO:0000256" key="1">
    <source>
        <dbReference type="SAM" id="Phobius"/>
    </source>
</evidence>
<dbReference type="AlphaFoldDB" id="A0A0D7AAL6"/>
<keyword evidence="5" id="KW-1185">Reference proteome</keyword>
<feature type="transmembrane region" description="Helical" evidence="1">
    <location>
        <begin position="93"/>
        <end position="114"/>
    </location>
</feature>
<keyword evidence="1" id="KW-1133">Transmembrane helix</keyword>
<gene>
    <name evidence="4" type="ORF">FISHEDRAFT_15604</name>
</gene>
<keyword evidence="1" id="KW-0472">Membrane</keyword>
<dbReference type="Proteomes" id="UP000054144">
    <property type="component" value="Unassembled WGS sequence"/>
</dbReference>
<feature type="transmembrane region" description="Helical" evidence="1">
    <location>
        <begin position="126"/>
        <end position="148"/>
    </location>
</feature>
<dbReference type="OrthoDB" id="5327148at2759"/>